<dbReference type="CDD" id="cd18186">
    <property type="entry name" value="BTB_POZ_ZBTB_KLHL-like"/>
    <property type="match status" value="1"/>
</dbReference>
<feature type="domain" description="BTB" evidence="1">
    <location>
        <begin position="25"/>
        <end position="104"/>
    </location>
</feature>
<dbReference type="AlphaFoldDB" id="A0A6P8AM88"/>
<dbReference type="RefSeq" id="XP_030976022.1">
    <property type="nucleotide sequence ID" value="XM_031132489.1"/>
</dbReference>
<dbReference type="Gene3D" id="3.30.710.10">
    <property type="entry name" value="Potassium Channel Kv1.1, Chain A"/>
    <property type="match status" value="1"/>
</dbReference>
<dbReference type="SUPFAM" id="SSF54695">
    <property type="entry name" value="POZ domain"/>
    <property type="match status" value="1"/>
</dbReference>
<keyword evidence="2" id="KW-1185">Reference proteome</keyword>
<reference evidence="3" key="3">
    <citation type="submission" date="2025-08" db="UniProtKB">
        <authorList>
            <consortium name="RefSeq"/>
        </authorList>
    </citation>
    <scope>IDENTIFICATION</scope>
    <source>
        <strain evidence="3">NI907</strain>
    </source>
</reference>
<dbReference type="InterPro" id="IPR000210">
    <property type="entry name" value="BTB/POZ_dom"/>
</dbReference>
<gene>
    <name evidence="3" type="ORF">PgNI_12542</name>
</gene>
<protein>
    <recommendedName>
        <fullName evidence="1">BTB domain-containing protein</fullName>
    </recommendedName>
</protein>
<organism evidence="2 3">
    <name type="scientific">Pyricularia grisea</name>
    <name type="common">Crabgrass-specific blast fungus</name>
    <name type="synonym">Magnaporthe grisea</name>
    <dbReference type="NCBI Taxonomy" id="148305"/>
    <lineage>
        <taxon>Eukaryota</taxon>
        <taxon>Fungi</taxon>
        <taxon>Dikarya</taxon>
        <taxon>Ascomycota</taxon>
        <taxon>Pezizomycotina</taxon>
        <taxon>Sordariomycetes</taxon>
        <taxon>Sordariomycetidae</taxon>
        <taxon>Magnaporthales</taxon>
        <taxon>Pyriculariaceae</taxon>
        <taxon>Pyricularia</taxon>
    </lineage>
</organism>
<dbReference type="InterPro" id="IPR011333">
    <property type="entry name" value="SKP1/BTB/POZ_sf"/>
</dbReference>
<sequence length="209" mass="23464">MCSEPASEVEADGIEYRFETLDSEGDVILSVHDPPCDAKIELLACSRILTLASPVFSVMFSSNFQEGIRVRRGDRPVVNLEERDVQAMELLLRILHHQAGEIAMSIEPKVIAAMAIQSDKYHCNKALRPWIEHWCNENQKLSTPEDLGYMLLATYLFESSNLSNAIIRAAKQLKPNSVPAWREHEVLSVLPETLTGNVYAQTVKAISNR</sequence>
<reference evidence="3" key="1">
    <citation type="journal article" date="2019" name="Mol. Biol. Evol.">
        <title>Blast fungal genomes show frequent chromosomal changes, gene gains and losses, and effector gene turnover.</title>
        <authorList>
            <person name="Gomez Luciano L.B."/>
            <person name="Jason Tsai I."/>
            <person name="Chuma I."/>
            <person name="Tosa Y."/>
            <person name="Chen Y.H."/>
            <person name="Li J.Y."/>
            <person name="Li M.Y."/>
            <person name="Jade Lu M.Y."/>
            <person name="Nakayashiki H."/>
            <person name="Li W.H."/>
        </authorList>
    </citation>
    <scope>NUCLEOTIDE SEQUENCE</scope>
    <source>
        <strain evidence="3">NI907</strain>
    </source>
</reference>
<accession>A0A6P8AM88</accession>
<evidence type="ECO:0000313" key="3">
    <source>
        <dbReference type="RefSeq" id="XP_030976022.1"/>
    </source>
</evidence>
<dbReference type="PROSITE" id="PS50097">
    <property type="entry name" value="BTB"/>
    <property type="match status" value="1"/>
</dbReference>
<dbReference type="Pfam" id="PF00651">
    <property type="entry name" value="BTB"/>
    <property type="match status" value="1"/>
</dbReference>
<evidence type="ECO:0000259" key="1">
    <source>
        <dbReference type="PROSITE" id="PS50097"/>
    </source>
</evidence>
<dbReference type="Proteomes" id="UP000515153">
    <property type="component" value="Unplaced"/>
</dbReference>
<dbReference type="KEGG" id="pgri:PgNI_12542"/>
<proteinExistence type="predicted"/>
<name>A0A6P8AM88_PYRGI</name>
<reference evidence="3" key="2">
    <citation type="submission" date="2019-10" db="EMBL/GenBank/DDBJ databases">
        <authorList>
            <consortium name="NCBI Genome Project"/>
        </authorList>
    </citation>
    <scope>NUCLEOTIDE SEQUENCE</scope>
    <source>
        <strain evidence="3">NI907</strain>
    </source>
</reference>
<evidence type="ECO:0000313" key="2">
    <source>
        <dbReference type="Proteomes" id="UP000515153"/>
    </source>
</evidence>
<dbReference type="GeneID" id="41967392"/>